<dbReference type="STRING" id="282683.SAMN04488105_11163"/>
<sequence length="204" mass="21684">MSRSGSAPERLRVAALRNNTPTTFDIRPDDEARAALASELGLLGLRKLRLAGEIRPEGRGSWRLVATLGATVTQPCVVTLAPVTTRIDEEIERLWRPDEDLSVAGEGSEIEVPDDDADPVPDVIDLREVISEALSLALPLYPHAEGAAEASGALAAEVEAEAAADAEERPNPFAALAGLKEKLDQDGGDDDGEADDDRDVTDKP</sequence>
<dbReference type="Pfam" id="PF02620">
    <property type="entry name" value="YceD"/>
    <property type="match status" value="1"/>
</dbReference>
<dbReference type="OrthoDB" id="8443793at2"/>
<dbReference type="Proteomes" id="UP000198994">
    <property type="component" value="Unassembled WGS sequence"/>
</dbReference>
<feature type="compositionally biased region" description="Acidic residues" evidence="1">
    <location>
        <begin position="186"/>
        <end position="204"/>
    </location>
</feature>
<dbReference type="AlphaFoldDB" id="A0A1G7HMR8"/>
<feature type="region of interest" description="Disordered" evidence="1">
    <location>
        <begin position="161"/>
        <end position="204"/>
    </location>
</feature>
<organism evidence="2 3">
    <name type="scientific">Salipiger thiooxidans</name>
    <dbReference type="NCBI Taxonomy" id="282683"/>
    <lineage>
        <taxon>Bacteria</taxon>
        <taxon>Pseudomonadati</taxon>
        <taxon>Pseudomonadota</taxon>
        <taxon>Alphaproteobacteria</taxon>
        <taxon>Rhodobacterales</taxon>
        <taxon>Roseobacteraceae</taxon>
        <taxon>Salipiger</taxon>
    </lineage>
</organism>
<dbReference type="RefSeq" id="WP_089961392.1">
    <property type="nucleotide sequence ID" value="NZ_FNAV01000011.1"/>
</dbReference>
<dbReference type="EMBL" id="FNAV01000011">
    <property type="protein sequence ID" value="SDF01757.1"/>
    <property type="molecule type" value="Genomic_DNA"/>
</dbReference>
<evidence type="ECO:0000313" key="3">
    <source>
        <dbReference type="Proteomes" id="UP000198994"/>
    </source>
</evidence>
<dbReference type="InterPro" id="IPR003772">
    <property type="entry name" value="YceD"/>
</dbReference>
<evidence type="ECO:0000256" key="1">
    <source>
        <dbReference type="SAM" id="MobiDB-lite"/>
    </source>
</evidence>
<protein>
    <submittedName>
        <fullName evidence="2">Uncharacterized metal-binding protein YceD, DUF177 family</fullName>
    </submittedName>
</protein>
<evidence type="ECO:0000313" key="2">
    <source>
        <dbReference type="EMBL" id="SDF01757.1"/>
    </source>
</evidence>
<name>A0A1G7HMR8_9RHOB</name>
<reference evidence="3" key="1">
    <citation type="submission" date="2016-10" db="EMBL/GenBank/DDBJ databases">
        <authorList>
            <person name="Varghese N."/>
            <person name="Submissions S."/>
        </authorList>
    </citation>
    <scope>NUCLEOTIDE SEQUENCE [LARGE SCALE GENOMIC DNA]</scope>
    <source>
        <strain evidence="3">DSM 10146</strain>
    </source>
</reference>
<proteinExistence type="predicted"/>
<gene>
    <name evidence="2" type="ORF">SAMN04488105_11163</name>
</gene>
<keyword evidence="3" id="KW-1185">Reference proteome</keyword>
<accession>A0A1G7HMR8</accession>